<protein>
    <recommendedName>
        <fullName evidence="3">MD-2-related lipid-recognition domain-containing protein</fullName>
    </recommendedName>
</protein>
<evidence type="ECO:0000313" key="4">
    <source>
        <dbReference type="EMBL" id="CAH3182615.1"/>
    </source>
</evidence>
<dbReference type="PROSITE" id="PS51257">
    <property type="entry name" value="PROKAR_LIPOPROTEIN"/>
    <property type="match status" value="1"/>
</dbReference>
<reference evidence="4 5" key="1">
    <citation type="submission" date="2022-05" db="EMBL/GenBank/DDBJ databases">
        <authorList>
            <consortium name="Genoscope - CEA"/>
            <person name="William W."/>
        </authorList>
    </citation>
    <scope>NUCLEOTIDE SEQUENCE [LARGE SCALE GENOMIC DNA]</scope>
</reference>
<dbReference type="Gene3D" id="2.60.40.770">
    <property type="match status" value="1"/>
</dbReference>
<feature type="domain" description="MD-2-related lipid-recognition" evidence="3">
    <location>
        <begin position="48"/>
        <end position="168"/>
    </location>
</feature>
<dbReference type="Proteomes" id="UP001159405">
    <property type="component" value="Unassembled WGS sequence"/>
</dbReference>
<dbReference type="SUPFAM" id="SSF81296">
    <property type="entry name" value="E set domains"/>
    <property type="match status" value="1"/>
</dbReference>
<name>A0ABN8RW88_9CNID</name>
<gene>
    <name evidence="4" type="ORF">PLOB_00027104</name>
</gene>
<feature type="chain" id="PRO_5045705447" description="MD-2-related lipid-recognition domain-containing protein" evidence="2">
    <location>
        <begin position="21"/>
        <end position="197"/>
    </location>
</feature>
<comment type="caution">
    <text evidence="4">The sequence shown here is derived from an EMBL/GenBank/DDBJ whole genome shotgun (WGS) entry which is preliminary data.</text>
</comment>
<dbReference type="SMART" id="SM00737">
    <property type="entry name" value="ML"/>
    <property type="match status" value="1"/>
</dbReference>
<accession>A0ABN8RW88</accession>
<evidence type="ECO:0000313" key="5">
    <source>
        <dbReference type="Proteomes" id="UP001159405"/>
    </source>
</evidence>
<dbReference type="InterPro" id="IPR014756">
    <property type="entry name" value="Ig_E-set"/>
</dbReference>
<evidence type="ECO:0000256" key="2">
    <source>
        <dbReference type="SAM" id="SignalP"/>
    </source>
</evidence>
<evidence type="ECO:0000259" key="3">
    <source>
        <dbReference type="SMART" id="SM00737"/>
    </source>
</evidence>
<dbReference type="InterPro" id="IPR003172">
    <property type="entry name" value="ML_dom"/>
</dbReference>
<evidence type="ECO:0000256" key="1">
    <source>
        <dbReference type="SAM" id="MobiDB-lite"/>
    </source>
</evidence>
<feature type="signal peptide" evidence="2">
    <location>
        <begin position="1"/>
        <end position="20"/>
    </location>
</feature>
<organism evidence="4 5">
    <name type="scientific">Porites lobata</name>
    <dbReference type="NCBI Taxonomy" id="104759"/>
    <lineage>
        <taxon>Eukaryota</taxon>
        <taxon>Metazoa</taxon>
        <taxon>Cnidaria</taxon>
        <taxon>Anthozoa</taxon>
        <taxon>Hexacorallia</taxon>
        <taxon>Scleractinia</taxon>
        <taxon>Fungiina</taxon>
        <taxon>Poritidae</taxon>
        <taxon>Porites</taxon>
    </lineage>
</organism>
<dbReference type="EMBL" id="CALNXK010000328">
    <property type="protein sequence ID" value="CAH3182615.1"/>
    <property type="molecule type" value="Genomic_DNA"/>
</dbReference>
<feature type="region of interest" description="Disordered" evidence="1">
    <location>
        <begin position="170"/>
        <end position="197"/>
    </location>
</feature>
<dbReference type="Pfam" id="PF02221">
    <property type="entry name" value="E1_DerP2_DerF2"/>
    <property type="match status" value="1"/>
</dbReference>
<proteinExistence type="predicted"/>
<keyword evidence="5" id="KW-1185">Reference proteome</keyword>
<sequence>MAKLSVLAAISLCSIVLASCQRVKYKDCGKLHYFTSPVSPVALSKKLLSLCKNGCSKKSKLEEVDITPCPAFPCLLKTGTNVMVEVKFTPIETISKATSVIYLIIGGAKFAGITKDACQEQGLTCPLKPGTDNTFKTVLSVKPFYPAPTGKVSISSGKLSETCENAQASGEVVRGGGKENTQGMQCQKKKQKVQKKS</sequence>
<keyword evidence="2" id="KW-0732">Signal</keyword>
<feature type="compositionally biased region" description="Basic residues" evidence="1">
    <location>
        <begin position="187"/>
        <end position="197"/>
    </location>
</feature>